<evidence type="ECO:0000256" key="8">
    <source>
        <dbReference type="ARBA" id="ARBA00022737"/>
    </source>
</evidence>
<keyword evidence="7 16" id="KW-0732">Signal</keyword>
<keyword evidence="10" id="KW-0378">Hydrolase</keyword>
<dbReference type="SUPFAM" id="SSF50494">
    <property type="entry name" value="Trypsin-like serine proteases"/>
    <property type="match status" value="1"/>
</dbReference>
<feature type="active site" description="Charge relay system" evidence="14">
    <location>
        <position position="222"/>
    </location>
</feature>
<dbReference type="InterPro" id="IPR001478">
    <property type="entry name" value="PDZ"/>
</dbReference>
<evidence type="ECO:0000259" key="17">
    <source>
        <dbReference type="PROSITE" id="PS50106"/>
    </source>
</evidence>
<evidence type="ECO:0000256" key="15">
    <source>
        <dbReference type="PIRSR" id="PIRSR611782-2"/>
    </source>
</evidence>
<dbReference type="NCBIfam" id="TIGR02037">
    <property type="entry name" value="degP_htrA_DO"/>
    <property type="match status" value="1"/>
</dbReference>
<protein>
    <recommendedName>
        <fullName evidence="5">Probable periplasmic serine endoprotease DegP-like</fullName>
        <ecNumber evidence="4">3.4.21.107</ecNumber>
    </recommendedName>
    <alternativeName>
        <fullName evidence="13">Protease Do</fullName>
    </alternativeName>
</protein>
<gene>
    <name evidence="18" type="ordered locus">Mmc1_1773</name>
</gene>
<reference evidence="19" key="1">
    <citation type="journal article" date="2009" name="Appl. Environ. Microbiol.">
        <title>Complete genome sequence of the chemolithoautotrophic marine magnetotactic coccus strain MC-1.</title>
        <authorList>
            <person name="Schubbe S."/>
            <person name="Williams T.J."/>
            <person name="Xie G."/>
            <person name="Kiss H.E."/>
            <person name="Brettin T.S."/>
            <person name="Martinez D."/>
            <person name="Ross C.A."/>
            <person name="Schuler D."/>
            <person name="Cox B.L."/>
            <person name="Nealson K.H."/>
            <person name="Bazylinski D.A."/>
        </authorList>
    </citation>
    <scope>NUCLEOTIDE SEQUENCE [LARGE SCALE GENOMIC DNA]</scope>
    <source>
        <strain evidence="19">ATCC BAA-1437 / JCM 17883 / MC-1</strain>
    </source>
</reference>
<keyword evidence="12" id="KW-0346">Stress response</keyword>
<evidence type="ECO:0000256" key="4">
    <source>
        <dbReference type="ARBA" id="ARBA00013035"/>
    </source>
</evidence>
<evidence type="ECO:0000256" key="16">
    <source>
        <dbReference type="SAM" id="SignalP"/>
    </source>
</evidence>
<dbReference type="eggNOG" id="COG0265">
    <property type="taxonomic scope" value="Bacteria"/>
</dbReference>
<dbReference type="PROSITE" id="PS50106">
    <property type="entry name" value="PDZ"/>
    <property type="match status" value="2"/>
</dbReference>
<evidence type="ECO:0000256" key="1">
    <source>
        <dbReference type="ARBA" id="ARBA00001772"/>
    </source>
</evidence>
<comment type="similarity">
    <text evidence="3">Belongs to the peptidase S1C family.</text>
</comment>
<feature type="binding site" evidence="15">
    <location>
        <begin position="220"/>
        <end position="222"/>
    </location>
    <ligand>
        <name>substrate</name>
    </ligand>
</feature>
<evidence type="ECO:0000256" key="10">
    <source>
        <dbReference type="ARBA" id="ARBA00022801"/>
    </source>
</evidence>
<dbReference type="OrthoDB" id="9758917at2"/>
<evidence type="ECO:0000313" key="19">
    <source>
        <dbReference type="Proteomes" id="UP000002586"/>
    </source>
</evidence>
<dbReference type="InterPro" id="IPR009003">
    <property type="entry name" value="Peptidase_S1_PA"/>
</dbReference>
<dbReference type="Gene3D" id="2.40.10.120">
    <property type="match status" value="1"/>
</dbReference>
<dbReference type="Pfam" id="PF13180">
    <property type="entry name" value="PDZ_2"/>
    <property type="match status" value="2"/>
</dbReference>
<evidence type="ECO:0000256" key="9">
    <source>
        <dbReference type="ARBA" id="ARBA00022764"/>
    </source>
</evidence>
<dbReference type="STRING" id="156889.Mmc1_1773"/>
<evidence type="ECO:0000256" key="11">
    <source>
        <dbReference type="ARBA" id="ARBA00022825"/>
    </source>
</evidence>
<keyword evidence="6 18" id="KW-0645">Protease</keyword>
<evidence type="ECO:0000256" key="6">
    <source>
        <dbReference type="ARBA" id="ARBA00022670"/>
    </source>
</evidence>
<dbReference type="KEGG" id="mgm:Mmc1_1773"/>
<feature type="domain" description="PDZ" evidence="17">
    <location>
        <begin position="382"/>
        <end position="455"/>
    </location>
</feature>
<dbReference type="EMBL" id="CP000471">
    <property type="protein sequence ID" value="ABK44281.1"/>
    <property type="molecule type" value="Genomic_DNA"/>
</dbReference>
<dbReference type="HOGENOM" id="CLU_020120_1_0_5"/>
<dbReference type="InterPro" id="IPR001940">
    <property type="entry name" value="Peptidase_S1C"/>
</dbReference>
<dbReference type="Pfam" id="PF13365">
    <property type="entry name" value="Trypsin_2"/>
    <property type="match status" value="1"/>
</dbReference>
<feature type="binding site" evidence="15">
    <location>
        <position position="148"/>
    </location>
    <ligand>
        <name>substrate</name>
    </ligand>
</feature>
<keyword evidence="9" id="KW-0574">Periplasm</keyword>
<dbReference type="GO" id="GO:0004252">
    <property type="term" value="F:serine-type endopeptidase activity"/>
    <property type="evidence" value="ECO:0007669"/>
    <property type="project" value="InterPro"/>
</dbReference>
<keyword evidence="8" id="KW-0677">Repeat</keyword>
<sequence length="489" mass="52487" precursor="true">MIHACKFGARALVGGLSMLALVAVSLPQAYAEGGFPNLVPLVKRLKPAVVNISTTQTVENSNKIPKKHGQNEFEGTPFEDLFRHFFDRLPDQDRSFKTNSLGSGFIVDAAGYILTNHHVIDKATEITVKLYDETEYRAEVVGKDKKTDLALIRIHTDKPLAVAKLGDSSKAEVGSWVMAIGNPFGLEETVTVGIISAKGRVIGAGPYDNFIQTDAAINPGNSGGPLFNLDGDVVGINTAIYSRGGGSVGVGFAIPVNLASHVMEQLKNKGFVERGWLGVRIQTITKELAEAMHLKDRVGALVAEVIEDSPAAKAGIHPEDVIISFNEKEVTKMNSLPAIVANTPVGTRVPVKVIREGKERTLWVGIAKLDDDKVAADEDGRAASGEKKADSSAVKERLGLRVSQVTTELMERMKLPDDAKGVVITALEADGSAVQAGLRTGDVITQFDRKPIKDVDDLVKVLKGVKADSMALVYVLRAGEPLFVPIRVK</sequence>
<reference evidence="18 19" key="2">
    <citation type="journal article" date="2012" name="Int. J. Syst. Evol. Microbiol.">
        <title>Magnetococcus marinus gen. nov., sp. nov., a marine, magnetotactic bacterium that represents a novel lineage (Magnetococcaceae fam. nov.; Magnetococcales ord. nov.) at the base of the Alphaproteobacteria.</title>
        <authorList>
            <person name="Bazylinski D.A."/>
            <person name="Williams T.J."/>
            <person name="Lefevre C.T."/>
            <person name="Berg R.J."/>
            <person name="Zhang C.L."/>
            <person name="Bowser S.S."/>
            <person name="Dean A.J."/>
            <person name="Beveridge T.J."/>
        </authorList>
    </citation>
    <scope>NUCLEOTIDE SEQUENCE [LARGE SCALE GENOMIC DNA]</scope>
    <source>
        <strain evidence="19">ATCC BAA-1437 / JCM 17883 / MC-1</strain>
    </source>
</reference>
<evidence type="ECO:0000256" key="5">
    <source>
        <dbReference type="ARBA" id="ARBA00013958"/>
    </source>
</evidence>
<evidence type="ECO:0000256" key="7">
    <source>
        <dbReference type="ARBA" id="ARBA00022729"/>
    </source>
</evidence>
<dbReference type="InterPro" id="IPR011782">
    <property type="entry name" value="Pept_S1C_Do"/>
</dbReference>
<dbReference type="PANTHER" id="PTHR22939:SF130">
    <property type="entry name" value="PERIPLASMIC SERINE ENDOPROTEASE DEGP-LIKE-RELATED"/>
    <property type="match status" value="1"/>
</dbReference>
<evidence type="ECO:0000313" key="18">
    <source>
        <dbReference type="EMBL" id="ABK44281.1"/>
    </source>
</evidence>
<name>A0L8I8_MAGMM</name>
<evidence type="ECO:0000256" key="14">
    <source>
        <dbReference type="PIRSR" id="PIRSR611782-1"/>
    </source>
</evidence>
<dbReference type="SUPFAM" id="SSF50156">
    <property type="entry name" value="PDZ domain-like"/>
    <property type="match status" value="2"/>
</dbReference>
<dbReference type="GO" id="GO:0006508">
    <property type="term" value="P:proteolysis"/>
    <property type="evidence" value="ECO:0007669"/>
    <property type="project" value="UniProtKB-KW"/>
</dbReference>
<dbReference type="Proteomes" id="UP000002586">
    <property type="component" value="Chromosome"/>
</dbReference>
<keyword evidence="19" id="KW-1185">Reference proteome</keyword>
<keyword evidence="11" id="KW-0720">Serine protease</keyword>
<dbReference type="AlphaFoldDB" id="A0L8I8"/>
<dbReference type="PANTHER" id="PTHR22939">
    <property type="entry name" value="SERINE PROTEASE FAMILY S1C HTRA-RELATED"/>
    <property type="match status" value="1"/>
</dbReference>
<dbReference type="CDD" id="cd10839">
    <property type="entry name" value="cpPDZ1_DegP-like"/>
    <property type="match status" value="1"/>
</dbReference>
<dbReference type="PRINTS" id="PR00834">
    <property type="entry name" value="PROTEASES2C"/>
</dbReference>
<organism evidence="18 19">
    <name type="scientific">Magnetococcus marinus (strain ATCC BAA-1437 / JCM 17883 / MC-1)</name>
    <dbReference type="NCBI Taxonomy" id="156889"/>
    <lineage>
        <taxon>Bacteria</taxon>
        <taxon>Pseudomonadati</taxon>
        <taxon>Pseudomonadota</taxon>
        <taxon>Magnetococcia</taxon>
        <taxon>Magnetococcales</taxon>
        <taxon>Magnetococcaceae</taxon>
        <taxon>Magnetococcus</taxon>
    </lineage>
</organism>
<dbReference type="EC" id="3.4.21.107" evidence="4"/>
<feature type="binding site" evidence="15">
    <location>
        <position position="118"/>
    </location>
    <ligand>
        <name>substrate</name>
    </ligand>
</feature>
<accession>A0L8I8</accession>
<evidence type="ECO:0000256" key="2">
    <source>
        <dbReference type="ARBA" id="ARBA00004418"/>
    </source>
</evidence>
<feature type="domain" description="PDZ" evidence="17">
    <location>
        <begin position="273"/>
        <end position="357"/>
    </location>
</feature>
<feature type="active site" description="Charge relay system" evidence="14">
    <location>
        <position position="118"/>
    </location>
</feature>
<dbReference type="SMART" id="SM00228">
    <property type="entry name" value="PDZ"/>
    <property type="match status" value="2"/>
</dbReference>
<dbReference type="FunFam" id="2.40.10.120:FF:000007">
    <property type="entry name" value="Periplasmic serine endoprotease DegP-like"/>
    <property type="match status" value="1"/>
</dbReference>
<dbReference type="InterPro" id="IPR036034">
    <property type="entry name" value="PDZ_sf"/>
</dbReference>
<dbReference type="Gene3D" id="2.30.42.10">
    <property type="match status" value="2"/>
</dbReference>
<dbReference type="GO" id="GO:0042597">
    <property type="term" value="C:periplasmic space"/>
    <property type="evidence" value="ECO:0007669"/>
    <property type="project" value="UniProtKB-SubCell"/>
</dbReference>
<evidence type="ECO:0000256" key="13">
    <source>
        <dbReference type="ARBA" id="ARBA00032850"/>
    </source>
</evidence>
<comment type="subcellular location">
    <subcellularLocation>
        <location evidence="2">Periplasm</location>
    </subcellularLocation>
</comment>
<feature type="signal peptide" evidence="16">
    <location>
        <begin position="1"/>
        <end position="31"/>
    </location>
</feature>
<evidence type="ECO:0000256" key="12">
    <source>
        <dbReference type="ARBA" id="ARBA00023016"/>
    </source>
</evidence>
<dbReference type="RefSeq" id="WP_011713428.1">
    <property type="nucleotide sequence ID" value="NC_008576.1"/>
</dbReference>
<feature type="active site" description="Charge relay system" evidence="14">
    <location>
        <position position="148"/>
    </location>
</feature>
<feature type="chain" id="PRO_5039043218" description="Probable periplasmic serine endoprotease DegP-like" evidence="16">
    <location>
        <begin position="32"/>
        <end position="489"/>
    </location>
</feature>
<comment type="catalytic activity">
    <reaction evidence="1">
        <text>Acts on substrates that are at least partially unfolded. The cleavage site P1 residue is normally between a pair of hydrophobic residues, such as Val-|-Val.</text>
        <dbReference type="EC" id="3.4.21.107"/>
    </reaction>
</comment>
<proteinExistence type="inferred from homology"/>
<evidence type="ECO:0000256" key="3">
    <source>
        <dbReference type="ARBA" id="ARBA00010541"/>
    </source>
</evidence>